<evidence type="ECO:0000259" key="1">
    <source>
        <dbReference type="SMART" id="SM00471"/>
    </source>
</evidence>
<dbReference type="InterPro" id="IPR050135">
    <property type="entry name" value="dGTPase-like"/>
</dbReference>
<reference evidence="2" key="2">
    <citation type="journal article" date="2024" name="Antonie Van Leeuwenhoek">
        <title>Roseihalotalea indica gen. nov., sp. nov., a halophilic Bacteroidetes from mesopelagic Southwest Indian Ocean with higher carbohydrate metabolic potential.</title>
        <authorList>
            <person name="Chen B."/>
            <person name="Zhang M."/>
            <person name="Lin D."/>
            <person name="Ye J."/>
            <person name="Tang K."/>
        </authorList>
    </citation>
    <scope>NUCLEOTIDE SEQUENCE</scope>
    <source>
        <strain evidence="2">TK19036</strain>
    </source>
</reference>
<dbReference type="Pfam" id="PF19276">
    <property type="entry name" value="HD_assoc_2"/>
    <property type="match status" value="1"/>
</dbReference>
<dbReference type="SMART" id="SM00471">
    <property type="entry name" value="HDc"/>
    <property type="match status" value="1"/>
</dbReference>
<feature type="domain" description="HD/PDEase" evidence="1">
    <location>
        <begin position="50"/>
        <end position="174"/>
    </location>
</feature>
<dbReference type="SUPFAM" id="SSF109604">
    <property type="entry name" value="HD-domain/PDEase-like"/>
    <property type="match status" value="1"/>
</dbReference>
<sequence>MNKRKVFNDPVYGFINIPSELIFDIIEHPYVQRLRRIRQLGLTDLVYPGALHTRFHHALGAMHLMQNTIDSLRNKGQEISEDECEALLIAILLHDVGHGPFSHALEYTLLKVSHEEMSRLIMKRLEKELGGNLGLAYQIFTNQYKRKFFHQLVSSQLDIDRLDYLKRDCFYTGVSEGEIGADRIIKMLDVRNDEVVVEEKGIYSIENFLNARRLMYWQVYLHKASVSAEKMLVAIIHRVQHLLAQGVNVPASSCLSLFLEKEVILADIRQNADYLEHYTELDDYDVWCAIKSWQHHPDRTLSTLSRMLLQRRLFRIKLYNQPLEPDTIEQMRQEVKQQMGLNEDEISYFLYYGQISNAAYVVEGQKINILTKEGKIFDVVQASDLPHVKAMSQIVKKYYVCWPKNLTLHPKSSLIC</sequence>
<protein>
    <submittedName>
        <fullName evidence="2">HD domain-containing protein</fullName>
    </submittedName>
</protein>
<dbReference type="PANTHER" id="PTHR11373">
    <property type="entry name" value="DEOXYNUCLEOSIDE TRIPHOSPHATE TRIPHOSPHOHYDROLASE"/>
    <property type="match status" value="1"/>
</dbReference>
<evidence type="ECO:0000313" key="2">
    <source>
        <dbReference type="EMBL" id="WKN39735.1"/>
    </source>
</evidence>
<dbReference type="AlphaFoldDB" id="A0AA49JJE3"/>
<accession>A0AA49JJE3</accession>
<dbReference type="GO" id="GO:0008832">
    <property type="term" value="F:dGTPase activity"/>
    <property type="evidence" value="ECO:0007669"/>
    <property type="project" value="TreeGrafter"/>
</dbReference>
<name>A0AA49JJE3_9BACT</name>
<reference evidence="2" key="1">
    <citation type="journal article" date="2023" name="Comput. Struct. Biotechnol. J.">
        <title>Discovery of a novel marine Bacteroidetes with a rich repertoire of carbohydrate-active enzymes.</title>
        <authorList>
            <person name="Chen B."/>
            <person name="Liu G."/>
            <person name="Chen Q."/>
            <person name="Wang H."/>
            <person name="Liu L."/>
            <person name="Tang K."/>
        </authorList>
    </citation>
    <scope>NUCLEOTIDE SEQUENCE</scope>
    <source>
        <strain evidence="2">TK19036</strain>
    </source>
</reference>
<dbReference type="InterPro" id="IPR003607">
    <property type="entry name" value="HD/PDEase_dom"/>
</dbReference>
<dbReference type="CDD" id="cd00077">
    <property type="entry name" value="HDc"/>
    <property type="match status" value="1"/>
</dbReference>
<proteinExistence type="predicted"/>
<dbReference type="Pfam" id="PF01966">
    <property type="entry name" value="HD"/>
    <property type="match status" value="1"/>
</dbReference>
<dbReference type="InterPro" id="IPR006674">
    <property type="entry name" value="HD_domain"/>
</dbReference>
<dbReference type="Gene3D" id="1.10.3210.10">
    <property type="entry name" value="Hypothetical protein af1432"/>
    <property type="match status" value="1"/>
</dbReference>
<organism evidence="2">
    <name type="scientific">Roseihalotalea indica</name>
    <dbReference type="NCBI Taxonomy" id="2867963"/>
    <lineage>
        <taxon>Bacteria</taxon>
        <taxon>Pseudomonadati</taxon>
        <taxon>Bacteroidota</taxon>
        <taxon>Cytophagia</taxon>
        <taxon>Cytophagales</taxon>
        <taxon>Catalimonadaceae</taxon>
        <taxon>Roseihalotalea</taxon>
    </lineage>
</organism>
<dbReference type="InterPro" id="IPR045509">
    <property type="entry name" value="HD_assoc_2"/>
</dbReference>
<gene>
    <name evidence="2" type="ORF">K4G66_13640</name>
</gene>
<dbReference type="PANTHER" id="PTHR11373:SF4">
    <property type="entry name" value="DEOXYNUCLEOSIDE TRIPHOSPHATE TRIPHOSPHOHYDROLASE SAMHD1"/>
    <property type="match status" value="1"/>
</dbReference>
<dbReference type="GO" id="GO:0006203">
    <property type="term" value="P:dGTP catabolic process"/>
    <property type="evidence" value="ECO:0007669"/>
    <property type="project" value="TreeGrafter"/>
</dbReference>
<dbReference type="EMBL" id="CP120682">
    <property type="protein sequence ID" value="WKN39735.1"/>
    <property type="molecule type" value="Genomic_DNA"/>
</dbReference>